<dbReference type="RefSeq" id="WP_162008026.1">
    <property type="nucleotide sequence ID" value="NZ_CP045875.1"/>
</dbReference>
<dbReference type="PANTHER" id="PTHR30005">
    <property type="entry name" value="EXOPOLYPHOSPHATASE"/>
    <property type="match status" value="1"/>
</dbReference>
<accession>A0A5Q2N145</accession>
<feature type="domain" description="Ppx/GppA phosphatase N-terminal" evidence="2">
    <location>
        <begin position="20"/>
        <end position="292"/>
    </location>
</feature>
<dbReference type="PANTHER" id="PTHR30005:SF0">
    <property type="entry name" value="RETROGRADE REGULATION PROTEIN 2"/>
    <property type="match status" value="1"/>
</dbReference>
<dbReference type="CDD" id="cd24054">
    <property type="entry name" value="ASKHA_NBD_AaPPX-GppA_MtPPX2-like"/>
    <property type="match status" value="1"/>
</dbReference>
<dbReference type="AlphaFoldDB" id="A0A5Q2N145"/>
<dbReference type="Pfam" id="PF02541">
    <property type="entry name" value="Ppx-GppA"/>
    <property type="match status" value="1"/>
</dbReference>
<protein>
    <submittedName>
        <fullName evidence="3">Exopolyphosphatase Ppx/GppA</fullName>
    </submittedName>
</protein>
<evidence type="ECO:0000313" key="4">
    <source>
        <dbReference type="Proteomes" id="UP000366051"/>
    </source>
</evidence>
<reference evidence="4" key="1">
    <citation type="submission" date="2019-11" db="EMBL/GenBank/DDBJ databases">
        <title>Genome sequence of Heliorestis convoluta strain HH, an alkaliphilic and minimalistic phototrophic bacterium from a soda lake in Egypt.</title>
        <authorList>
            <person name="Dewey E.D."/>
            <person name="Stokes L.M."/>
            <person name="Burchell B.M."/>
            <person name="Shaffer K.N."/>
            <person name="Huntington A.M."/>
            <person name="Baker J.M."/>
            <person name="Nadendla S."/>
            <person name="Giglio M.G."/>
            <person name="Touchman J.W."/>
            <person name="Blankenship R.E."/>
            <person name="Madigan M.T."/>
            <person name="Sattley W.M."/>
        </authorList>
    </citation>
    <scope>NUCLEOTIDE SEQUENCE [LARGE SCALE GENOMIC DNA]</scope>
    <source>
        <strain evidence="4">HH</strain>
    </source>
</reference>
<dbReference type="InterPro" id="IPR043129">
    <property type="entry name" value="ATPase_NBD"/>
</dbReference>
<dbReference type="Gene3D" id="3.30.420.40">
    <property type="match status" value="1"/>
</dbReference>
<dbReference type="Proteomes" id="UP000366051">
    <property type="component" value="Chromosome"/>
</dbReference>
<keyword evidence="4" id="KW-1185">Reference proteome</keyword>
<comment type="similarity">
    <text evidence="1">Belongs to the GppA/Ppx family.</text>
</comment>
<evidence type="ECO:0000313" key="3">
    <source>
        <dbReference type="EMBL" id="QGG48718.1"/>
    </source>
</evidence>
<gene>
    <name evidence="3" type="ORF">FTV88_2625</name>
</gene>
<evidence type="ECO:0000259" key="2">
    <source>
        <dbReference type="Pfam" id="PF02541"/>
    </source>
</evidence>
<dbReference type="KEGG" id="hcv:FTV88_2625"/>
<proteinExistence type="inferred from homology"/>
<dbReference type="SUPFAM" id="SSF53067">
    <property type="entry name" value="Actin-like ATPase domain"/>
    <property type="match status" value="2"/>
</dbReference>
<dbReference type="GO" id="GO:0016462">
    <property type="term" value="F:pyrophosphatase activity"/>
    <property type="evidence" value="ECO:0007669"/>
    <property type="project" value="TreeGrafter"/>
</dbReference>
<dbReference type="InterPro" id="IPR003695">
    <property type="entry name" value="Ppx_GppA_N"/>
</dbReference>
<sequence length="305" mass="33833">MEHEKRYGAIDIGSNSLRFLVASVQAGRLLPLWRHLETTRLGQKVDQDGRLSPEAIERTIEALRRGLEVMKEQALATPYIAAFATSAVREATNGQLFCDRVQRELGLSVKVLSGEMEGRLSYEGALVMMDSKSLDGKVPVVIDIGGGSTEVVWYDQSWWRKSLPLGALRVTERKWSAREIVQAWQPLTTILQEQLRGKAPLLVGVGGTVTTLGAMVLKMSVYDPDRVHGTRLSLEQTKSYAKELALLSTEERKKIAGLQPERADIIPAGVEVLAQFMEHAGFSSVVVSETDLLHQALWEIAKGRW</sequence>
<dbReference type="Gene3D" id="3.30.420.150">
    <property type="entry name" value="Exopolyphosphatase. Domain 2"/>
    <property type="match status" value="1"/>
</dbReference>
<dbReference type="EMBL" id="CP045875">
    <property type="protein sequence ID" value="QGG48718.1"/>
    <property type="molecule type" value="Genomic_DNA"/>
</dbReference>
<name>A0A5Q2N145_9FIRM</name>
<evidence type="ECO:0000256" key="1">
    <source>
        <dbReference type="ARBA" id="ARBA00007125"/>
    </source>
</evidence>
<dbReference type="InterPro" id="IPR050273">
    <property type="entry name" value="GppA/Ppx_hydrolase"/>
</dbReference>
<organism evidence="3 4">
    <name type="scientific">Heliorestis convoluta</name>
    <dbReference type="NCBI Taxonomy" id="356322"/>
    <lineage>
        <taxon>Bacteria</taxon>
        <taxon>Bacillati</taxon>
        <taxon>Bacillota</taxon>
        <taxon>Clostridia</taxon>
        <taxon>Eubacteriales</taxon>
        <taxon>Heliobacteriaceae</taxon>
        <taxon>Heliorestis</taxon>
    </lineage>
</organism>